<dbReference type="Gene3D" id="2.60.40.10">
    <property type="entry name" value="Immunoglobulins"/>
    <property type="match status" value="3"/>
</dbReference>
<organism evidence="8 9">
    <name type="scientific">Cirrhinus mrigala</name>
    <name type="common">Mrigala</name>
    <dbReference type="NCBI Taxonomy" id="683832"/>
    <lineage>
        <taxon>Eukaryota</taxon>
        <taxon>Metazoa</taxon>
        <taxon>Chordata</taxon>
        <taxon>Craniata</taxon>
        <taxon>Vertebrata</taxon>
        <taxon>Euteleostomi</taxon>
        <taxon>Actinopterygii</taxon>
        <taxon>Neopterygii</taxon>
        <taxon>Teleostei</taxon>
        <taxon>Ostariophysi</taxon>
        <taxon>Cypriniformes</taxon>
        <taxon>Cyprinidae</taxon>
        <taxon>Labeoninae</taxon>
        <taxon>Labeonini</taxon>
        <taxon>Cirrhinus</taxon>
    </lineage>
</organism>
<evidence type="ECO:0000313" key="9">
    <source>
        <dbReference type="Proteomes" id="UP001529510"/>
    </source>
</evidence>
<keyword evidence="6" id="KW-0393">Immunoglobulin domain</keyword>
<dbReference type="Pfam" id="PF07679">
    <property type="entry name" value="I-set"/>
    <property type="match status" value="2"/>
</dbReference>
<sequence length="269" mass="30491">SPSQSQMELCQQTSERMVLSCEISRPNATVRWYRDGLEVEESDSLILEVDGVYRRLIIPKPTVKDSAEYVCDTADDSVTFFVNIAEPPVRFIRPRKMAYGVEKLVGDIVVLECEVSRQNAEVSWKKDGEEIEENSNVTITEDGTSRQLTIHSAAFEDAGQYVCDARDDVMDFLVKIKDPPLKILRKDDIETKRRFLVSDAIVLKCEISRANGVVSWLKDNEKFEGNDHFICEEEGTFRSLIVLSAELKDSGEYICDAQDDKVVFSVTVE</sequence>
<dbReference type="AlphaFoldDB" id="A0ABD0QFQ3"/>
<dbReference type="SMART" id="SM00409">
    <property type="entry name" value="IG"/>
    <property type="match status" value="3"/>
</dbReference>
<dbReference type="Proteomes" id="UP001529510">
    <property type="component" value="Unassembled WGS sequence"/>
</dbReference>
<keyword evidence="4" id="KW-0677">Repeat</keyword>
<protein>
    <recommendedName>
        <fullName evidence="7">Ig-like domain-containing protein</fullName>
    </recommendedName>
</protein>
<evidence type="ECO:0000256" key="5">
    <source>
        <dbReference type="ARBA" id="ARBA00023157"/>
    </source>
</evidence>
<dbReference type="SUPFAM" id="SSF48726">
    <property type="entry name" value="Immunoglobulin"/>
    <property type="match status" value="3"/>
</dbReference>
<keyword evidence="5" id="KW-1015">Disulfide bond</keyword>
<dbReference type="InterPro" id="IPR052385">
    <property type="entry name" value="Obscurin/Obscurin-like_Reg"/>
</dbReference>
<feature type="domain" description="Ig-like" evidence="7">
    <location>
        <begin position="179"/>
        <end position="265"/>
    </location>
</feature>
<comment type="caution">
    <text evidence="8">The sequence shown here is derived from an EMBL/GenBank/DDBJ whole genome shotgun (WGS) entry which is preliminary data.</text>
</comment>
<dbReference type="SMART" id="SM00408">
    <property type="entry name" value="IGc2"/>
    <property type="match status" value="3"/>
</dbReference>
<accession>A0ABD0QFQ3</accession>
<dbReference type="PROSITE" id="PS50835">
    <property type="entry name" value="IG_LIKE"/>
    <property type="match status" value="3"/>
</dbReference>
<evidence type="ECO:0000256" key="6">
    <source>
        <dbReference type="ARBA" id="ARBA00023319"/>
    </source>
</evidence>
<dbReference type="GO" id="GO:0005737">
    <property type="term" value="C:cytoplasm"/>
    <property type="evidence" value="ECO:0007669"/>
    <property type="project" value="UniProtKB-SubCell"/>
</dbReference>
<dbReference type="FunFam" id="2.60.40.10:FF:000211">
    <property type="entry name" value="Obscurin-like protein 1"/>
    <property type="match status" value="2"/>
</dbReference>
<feature type="domain" description="Ig-like" evidence="7">
    <location>
        <begin position="87"/>
        <end position="167"/>
    </location>
</feature>
<evidence type="ECO:0000256" key="2">
    <source>
        <dbReference type="ARBA" id="ARBA00022490"/>
    </source>
</evidence>
<evidence type="ECO:0000256" key="1">
    <source>
        <dbReference type="ARBA" id="ARBA00004496"/>
    </source>
</evidence>
<reference evidence="8 9" key="1">
    <citation type="submission" date="2024-05" db="EMBL/GenBank/DDBJ databases">
        <title>Genome sequencing and assembly of Indian major carp, Cirrhinus mrigala (Hamilton, 1822).</title>
        <authorList>
            <person name="Mohindra V."/>
            <person name="Chowdhury L.M."/>
            <person name="Lal K."/>
            <person name="Jena J.K."/>
        </authorList>
    </citation>
    <scope>NUCLEOTIDE SEQUENCE [LARGE SCALE GENOMIC DNA]</scope>
    <source>
        <strain evidence="8">CM1030</strain>
        <tissue evidence="8">Blood</tissue>
    </source>
</reference>
<proteinExistence type="predicted"/>
<keyword evidence="3" id="KW-0597">Phosphoprotein</keyword>
<dbReference type="EMBL" id="JAMKFB020000009">
    <property type="protein sequence ID" value="KAL0184737.1"/>
    <property type="molecule type" value="Genomic_DNA"/>
</dbReference>
<keyword evidence="9" id="KW-1185">Reference proteome</keyword>
<feature type="domain" description="Ig-like" evidence="7">
    <location>
        <begin position="2"/>
        <end position="81"/>
    </location>
</feature>
<gene>
    <name evidence="8" type="ORF">M9458_020433</name>
</gene>
<name>A0ABD0QFQ3_CIRMR</name>
<dbReference type="PANTHER" id="PTHR35971:SF5">
    <property type="entry name" value="OBSCURIN LIKE CYTOSKELETAL ADAPTOR 1"/>
    <property type="match status" value="1"/>
</dbReference>
<feature type="non-terminal residue" evidence="8">
    <location>
        <position position="269"/>
    </location>
</feature>
<keyword evidence="2" id="KW-0963">Cytoplasm</keyword>
<evidence type="ECO:0000259" key="7">
    <source>
        <dbReference type="PROSITE" id="PS50835"/>
    </source>
</evidence>
<dbReference type="Pfam" id="PF13927">
    <property type="entry name" value="Ig_3"/>
    <property type="match status" value="1"/>
</dbReference>
<dbReference type="InterPro" id="IPR003598">
    <property type="entry name" value="Ig_sub2"/>
</dbReference>
<dbReference type="InterPro" id="IPR013098">
    <property type="entry name" value="Ig_I-set"/>
</dbReference>
<dbReference type="PANTHER" id="PTHR35971">
    <property type="entry name" value="SI:DKEY-31G6.6"/>
    <property type="match status" value="1"/>
</dbReference>
<dbReference type="FunFam" id="2.60.40.10:FF:000241">
    <property type="entry name" value="obscurin-like protein 1 isoform X2"/>
    <property type="match status" value="1"/>
</dbReference>
<comment type="subcellular location">
    <subcellularLocation>
        <location evidence="1">Cytoplasm</location>
    </subcellularLocation>
</comment>
<dbReference type="InterPro" id="IPR007110">
    <property type="entry name" value="Ig-like_dom"/>
</dbReference>
<dbReference type="InterPro" id="IPR003599">
    <property type="entry name" value="Ig_sub"/>
</dbReference>
<dbReference type="InterPro" id="IPR036179">
    <property type="entry name" value="Ig-like_dom_sf"/>
</dbReference>
<evidence type="ECO:0000256" key="3">
    <source>
        <dbReference type="ARBA" id="ARBA00022553"/>
    </source>
</evidence>
<dbReference type="InterPro" id="IPR013783">
    <property type="entry name" value="Ig-like_fold"/>
</dbReference>
<feature type="non-terminal residue" evidence="8">
    <location>
        <position position="1"/>
    </location>
</feature>
<evidence type="ECO:0000313" key="8">
    <source>
        <dbReference type="EMBL" id="KAL0184737.1"/>
    </source>
</evidence>
<evidence type="ECO:0000256" key="4">
    <source>
        <dbReference type="ARBA" id="ARBA00022737"/>
    </source>
</evidence>